<comment type="subcellular location">
    <subcellularLocation>
        <location evidence="1">Cell membrane</location>
        <topology evidence="1">Multi-pass membrane protein</topology>
    </subcellularLocation>
</comment>
<feature type="domain" description="Polysaccharide chain length determinant N-terminal" evidence="6">
    <location>
        <begin position="2"/>
        <end position="66"/>
    </location>
</feature>
<name>A0A9X4SKD6_9LACT</name>
<evidence type="ECO:0000313" key="8">
    <source>
        <dbReference type="Proteomes" id="UP001153199"/>
    </source>
</evidence>
<evidence type="ECO:0000256" key="5">
    <source>
        <dbReference type="ARBA" id="ARBA00023136"/>
    </source>
</evidence>
<dbReference type="EMBL" id="JAMWFV010000365">
    <property type="protein sequence ID" value="MDG6146515.1"/>
    <property type="molecule type" value="Genomic_DNA"/>
</dbReference>
<evidence type="ECO:0000256" key="4">
    <source>
        <dbReference type="ARBA" id="ARBA00022989"/>
    </source>
</evidence>
<dbReference type="Pfam" id="PF02706">
    <property type="entry name" value="Wzz"/>
    <property type="match status" value="1"/>
</dbReference>
<gene>
    <name evidence="7" type="ORF">NF717_12800</name>
</gene>
<keyword evidence="8" id="KW-1185">Reference proteome</keyword>
<keyword evidence="2" id="KW-1003">Cell membrane</keyword>
<sequence>MVIFGIAVAIAVSFIFSPRYRAETQIVIDFKSLDPVSGAMIVPPGYLMTQFDIIQSHRVALKVVQRLKL</sequence>
<keyword evidence="5" id="KW-0472">Membrane</keyword>
<accession>A0A9X4SKD6</accession>
<keyword evidence="3" id="KW-0812">Transmembrane</keyword>
<evidence type="ECO:0000259" key="6">
    <source>
        <dbReference type="Pfam" id="PF02706"/>
    </source>
</evidence>
<evidence type="ECO:0000313" key="7">
    <source>
        <dbReference type="EMBL" id="MDG6146515.1"/>
    </source>
</evidence>
<keyword evidence="4" id="KW-1133">Transmembrane helix</keyword>
<dbReference type="InterPro" id="IPR003856">
    <property type="entry name" value="LPS_length_determ_N"/>
</dbReference>
<evidence type="ECO:0000256" key="3">
    <source>
        <dbReference type="ARBA" id="ARBA00022692"/>
    </source>
</evidence>
<protein>
    <recommendedName>
        <fullName evidence="6">Polysaccharide chain length determinant N-terminal domain-containing protein</fullName>
    </recommendedName>
</protein>
<dbReference type="GO" id="GO:0005886">
    <property type="term" value="C:plasma membrane"/>
    <property type="evidence" value="ECO:0007669"/>
    <property type="project" value="UniProtKB-SubCell"/>
</dbReference>
<reference evidence="7" key="1">
    <citation type="submission" date="2022-06" db="EMBL/GenBank/DDBJ databases">
        <title>Lactococcus from bovine mastitis in China.</title>
        <authorList>
            <person name="Lin Y."/>
            <person name="Han B."/>
        </authorList>
    </citation>
    <scope>NUCLEOTIDE SEQUENCE</scope>
    <source>
        <strain evidence="7">Ningxia-I-26</strain>
    </source>
</reference>
<dbReference type="RefSeq" id="WP_279369287.1">
    <property type="nucleotide sequence ID" value="NZ_JAMWFV010000365.1"/>
</dbReference>
<dbReference type="Proteomes" id="UP001153199">
    <property type="component" value="Unassembled WGS sequence"/>
</dbReference>
<comment type="caution">
    <text evidence="7">The sequence shown here is derived from an EMBL/GenBank/DDBJ whole genome shotgun (WGS) entry which is preliminary data.</text>
</comment>
<organism evidence="7 8">
    <name type="scientific">Lactococcus formosensis</name>
    <dbReference type="NCBI Taxonomy" id="1281486"/>
    <lineage>
        <taxon>Bacteria</taxon>
        <taxon>Bacillati</taxon>
        <taxon>Bacillota</taxon>
        <taxon>Bacilli</taxon>
        <taxon>Lactobacillales</taxon>
        <taxon>Streptococcaceae</taxon>
        <taxon>Lactococcus</taxon>
    </lineage>
</organism>
<evidence type="ECO:0000256" key="2">
    <source>
        <dbReference type="ARBA" id="ARBA00022475"/>
    </source>
</evidence>
<evidence type="ECO:0000256" key="1">
    <source>
        <dbReference type="ARBA" id="ARBA00004651"/>
    </source>
</evidence>
<feature type="non-terminal residue" evidence="7">
    <location>
        <position position="1"/>
    </location>
</feature>
<proteinExistence type="predicted"/>
<dbReference type="AlphaFoldDB" id="A0A9X4SKD6"/>
<feature type="non-terminal residue" evidence="7">
    <location>
        <position position="69"/>
    </location>
</feature>